<evidence type="ECO:0000313" key="2">
    <source>
        <dbReference type="EMBL" id="KAL2471703.1"/>
    </source>
</evidence>
<evidence type="ECO:0000256" key="1">
    <source>
        <dbReference type="SAM" id="MobiDB-lite"/>
    </source>
</evidence>
<organism evidence="2 3">
    <name type="scientific">Abeliophyllum distichum</name>
    <dbReference type="NCBI Taxonomy" id="126358"/>
    <lineage>
        <taxon>Eukaryota</taxon>
        <taxon>Viridiplantae</taxon>
        <taxon>Streptophyta</taxon>
        <taxon>Embryophyta</taxon>
        <taxon>Tracheophyta</taxon>
        <taxon>Spermatophyta</taxon>
        <taxon>Magnoliopsida</taxon>
        <taxon>eudicotyledons</taxon>
        <taxon>Gunneridae</taxon>
        <taxon>Pentapetalae</taxon>
        <taxon>asterids</taxon>
        <taxon>lamiids</taxon>
        <taxon>Lamiales</taxon>
        <taxon>Oleaceae</taxon>
        <taxon>Forsythieae</taxon>
        <taxon>Abeliophyllum</taxon>
    </lineage>
</organism>
<accession>A0ABD1Q682</accession>
<sequence length="118" mass="12669">MIDWASMVAHRTEAPPSSDPPHSNLPQSEVGCISRSSSVILSTPIRGITSTVDRETASDHDLLSSLRDGKITHRPGPASCPRPTSRPVLSYLTKHCPILPRQTLPCHAPPANWDGSGT</sequence>
<reference evidence="3" key="1">
    <citation type="submission" date="2024-07" db="EMBL/GenBank/DDBJ databases">
        <title>Two chromosome-level genome assemblies of Korean endemic species Abeliophyllum distichum and Forsythia ovata (Oleaceae).</title>
        <authorList>
            <person name="Jang H."/>
        </authorList>
    </citation>
    <scope>NUCLEOTIDE SEQUENCE [LARGE SCALE GENOMIC DNA]</scope>
</reference>
<feature type="region of interest" description="Disordered" evidence="1">
    <location>
        <begin position="64"/>
        <end position="86"/>
    </location>
</feature>
<gene>
    <name evidence="2" type="ORF">Adt_39839</name>
</gene>
<comment type="caution">
    <text evidence="2">The sequence shown here is derived from an EMBL/GenBank/DDBJ whole genome shotgun (WGS) entry which is preliminary data.</text>
</comment>
<name>A0ABD1Q682_9LAMI</name>
<protein>
    <submittedName>
        <fullName evidence="2">Uncharacterized protein</fullName>
    </submittedName>
</protein>
<evidence type="ECO:0000313" key="3">
    <source>
        <dbReference type="Proteomes" id="UP001604336"/>
    </source>
</evidence>
<feature type="region of interest" description="Disordered" evidence="1">
    <location>
        <begin position="1"/>
        <end position="29"/>
    </location>
</feature>
<keyword evidence="3" id="KW-1185">Reference proteome</keyword>
<dbReference type="AlphaFoldDB" id="A0ABD1Q682"/>
<dbReference type="Proteomes" id="UP001604336">
    <property type="component" value="Unassembled WGS sequence"/>
</dbReference>
<proteinExistence type="predicted"/>
<dbReference type="EMBL" id="JBFOLK010000012">
    <property type="protein sequence ID" value="KAL2471703.1"/>
    <property type="molecule type" value="Genomic_DNA"/>
</dbReference>